<protein>
    <submittedName>
        <fullName evidence="1">Metallopeptidase family protein</fullName>
    </submittedName>
</protein>
<dbReference type="Proteomes" id="UP001477870">
    <property type="component" value="Unassembled WGS sequence"/>
</dbReference>
<organism evidence="1 2">
    <name type="scientific">Ahrensia kielensis</name>
    <dbReference type="NCBI Taxonomy" id="76980"/>
    <lineage>
        <taxon>Bacteria</taxon>
        <taxon>Pseudomonadati</taxon>
        <taxon>Pseudomonadota</taxon>
        <taxon>Alphaproteobacteria</taxon>
        <taxon>Hyphomicrobiales</taxon>
        <taxon>Ahrensiaceae</taxon>
        <taxon>Ahrensia</taxon>
    </lineage>
</organism>
<accession>A0ABU9T7F7</accession>
<comment type="caution">
    <text evidence="1">The sequence shown here is derived from an EMBL/GenBank/DDBJ whole genome shotgun (WGS) entry which is preliminary data.</text>
</comment>
<dbReference type="EMBL" id="JBBMQO010000005">
    <property type="protein sequence ID" value="MEM5502047.1"/>
    <property type="molecule type" value="Genomic_DNA"/>
</dbReference>
<dbReference type="InterPro" id="IPR038555">
    <property type="entry name" value="Zincin_1_sf"/>
</dbReference>
<evidence type="ECO:0000313" key="2">
    <source>
        <dbReference type="Proteomes" id="UP001477870"/>
    </source>
</evidence>
<dbReference type="SUPFAM" id="SSF55486">
    <property type="entry name" value="Metalloproteases ('zincins'), catalytic domain"/>
    <property type="match status" value="1"/>
</dbReference>
<proteinExistence type="predicted"/>
<reference evidence="1 2" key="1">
    <citation type="submission" date="2024-03" db="EMBL/GenBank/DDBJ databases">
        <title>Community enrichment and isolation of bacterial strains for fucoidan degradation.</title>
        <authorList>
            <person name="Sichert A."/>
        </authorList>
    </citation>
    <scope>NUCLEOTIDE SEQUENCE [LARGE SCALE GENOMIC DNA]</scope>
    <source>
        <strain evidence="1 2">AS62</strain>
    </source>
</reference>
<dbReference type="Gene3D" id="3.30.2010.20">
    <property type="match status" value="1"/>
</dbReference>
<name>A0ABU9T7F7_9HYPH</name>
<dbReference type="InterPro" id="IPR010428">
    <property type="entry name" value="Zincin_1"/>
</dbReference>
<evidence type="ECO:0000313" key="1">
    <source>
        <dbReference type="EMBL" id="MEM5502047.1"/>
    </source>
</evidence>
<dbReference type="RefSeq" id="WP_342848418.1">
    <property type="nucleotide sequence ID" value="NZ_JBBMQO010000005.1"/>
</dbReference>
<dbReference type="Pfam" id="PF06262">
    <property type="entry name" value="Zincin_1"/>
    <property type="match status" value="1"/>
</dbReference>
<gene>
    <name evidence="1" type="ORF">WNY59_10640</name>
</gene>
<dbReference type="CDD" id="cd12952">
    <property type="entry name" value="MMP_ACEL2062"/>
    <property type="match status" value="1"/>
</dbReference>
<sequence>MAIKDTTKDWADRFAPDIAALEGIAYLAYAALPQEFRTLTANVPIHITDFPSEDITDDLGLESPFDILGLFEGDGVSGKWTTGQKGSGNKITLYRRAILDYWCENDETLHDIITHILINELGIHFGLNEFQIADIENSLDERASDIE</sequence>
<keyword evidence="2" id="KW-1185">Reference proteome</keyword>